<dbReference type="Pfam" id="PF04246">
    <property type="entry name" value="RseC_MucC"/>
    <property type="match status" value="1"/>
</dbReference>
<dbReference type="PATRIC" id="fig|1454003.3.peg.811"/>
<proteinExistence type="predicted"/>
<accession>A0A011PYZ8</accession>
<name>A0A011PYZ8_9PROT</name>
<dbReference type="AlphaFoldDB" id="A0A011PYZ8"/>
<organism evidence="2 3">
    <name type="scientific">Candidatus Accumulibacter appositus</name>
    <dbReference type="NCBI Taxonomy" id="1454003"/>
    <lineage>
        <taxon>Bacteria</taxon>
        <taxon>Pseudomonadati</taxon>
        <taxon>Pseudomonadota</taxon>
        <taxon>Betaproteobacteria</taxon>
        <taxon>Candidatus Accumulibacter</taxon>
    </lineage>
</organism>
<keyword evidence="1" id="KW-1133">Transmembrane helix</keyword>
<dbReference type="PANTHER" id="PTHR35867">
    <property type="entry name" value="PROTEIN RSEC"/>
    <property type="match status" value="1"/>
</dbReference>
<gene>
    <name evidence="2" type="primary">rseC</name>
    <name evidence="2" type="ORF">AW10_00790</name>
</gene>
<comment type="caution">
    <text evidence="2">The sequence shown here is derived from an EMBL/GenBank/DDBJ whole genome shotgun (WGS) entry which is preliminary data.</text>
</comment>
<keyword evidence="1" id="KW-0472">Membrane</keyword>
<dbReference type="InterPro" id="IPR007359">
    <property type="entry name" value="SigmaE_reg_RseC_MucC"/>
</dbReference>
<sequence length="145" mass="15055">MGDKPSTMTGAWGTVAAVDGEHALIRMDESGCGRCREVGGCGGNNLAKLLCSTPRTFRVPNPERRSVGERVQVRIGEGSLRRSAFAAYAFPWLALLLGALAGSAAAGEAGAIGGAMAGLLVGWLGLRRAQRRDASDPRCQPSITS</sequence>
<feature type="transmembrane region" description="Helical" evidence="1">
    <location>
        <begin position="109"/>
        <end position="126"/>
    </location>
</feature>
<evidence type="ECO:0000313" key="3">
    <source>
        <dbReference type="Proteomes" id="UP000021816"/>
    </source>
</evidence>
<dbReference type="Proteomes" id="UP000021816">
    <property type="component" value="Unassembled WGS sequence"/>
</dbReference>
<dbReference type="InterPro" id="IPR026268">
    <property type="entry name" value="RseC"/>
</dbReference>
<evidence type="ECO:0000313" key="2">
    <source>
        <dbReference type="EMBL" id="EXI82105.1"/>
    </source>
</evidence>
<keyword evidence="1" id="KW-0812">Transmembrane</keyword>
<dbReference type="PIRSF" id="PIRSF004923">
    <property type="entry name" value="RseC"/>
    <property type="match status" value="1"/>
</dbReference>
<protein>
    <submittedName>
        <fullName evidence="2">Sigma-E factor regulatory protein RseC</fullName>
    </submittedName>
</protein>
<feature type="transmembrane region" description="Helical" evidence="1">
    <location>
        <begin position="84"/>
        <end position="103"/>
    </location>
</feature>
<evidence type="ECO:0000256" key="1">
    <source>
        <dbReference type="SAM" id="Phobius"/>
    </source>
</evidence>
<dbReference type="PANTHER" id="PTHR35867:SF1">
    <property type="entry name" value="PROTEIN RSEC"/>
    <property type="match status" value="1"/>
</dbReference>
<reference evidence="2 3" key="1">
    <citation type="submission" date="2014-02" db="EMBL/GenBank/DDBJ databases">
        <title>Expanding our view of genomic diversity in Candidatus Accumulibacter clades.</title>
        <authorList>
            <person name="Skennerton C.T."/>
            <person name="Barr J.J."/>
            <person name="Slater F.R."/>
            <person name="Bond P.L."/>
            <person name="Tyson G.W."/>
        </authorList>
    </citation>
    <scope>NUCLEOTIDE SEQUENCE [LARGE SCALE GENOMIC DNA]</scope>
    <source>
        <strain evidence="3">BA-92</strain>
    </source>
</reference>
<dbReference type="EMBL" id="JEMX01000013">
    <property type="protein sequence ID" value="EXI82105.1"/>
    <property type="molecule type" value="Genomic_DNA"/>
</dbReference>
<dbReference type="STRING" id="1454003.AW10_00790"/>